<accession>A0ACC3MTQ1</accession>
<name>A0ACC3MTQ1_9PEZI</name>
<dbReference type="EMBL" id="JAUTXU010000161">
    <property type="protein sequence ID" value="KAK3702423.1"/>
    <property type="molecule type" value="Genomic_DNA"/>
</dbReference>
<evidence type="ECO:0000313" key="1">
    <source>
        <dbReference type="EMBL" id="KAK3702423.1"/>
    </source>
</evidence>
<sequence length="924" mass="105407">MPPKKAKAAHAAGPVSASQPDPQRPGRPGRKRRHSDGSNVSDAPSNSQNTTTTIKTTKRRKKTRATPDPEREVIVEEDEEVMEDAEPGAPMCEGVVEVQTEDSIEVAQTAGKHVHFGEESDGDMEKSTATNLTPHPRKTSVKKRRTMSPAKNDSQVKRFKSSRTSLPPVLSQDEPATKIIHEFEFRPLFAVLGERMRQLVSRRNSSEADAVDEEADADEDMLVLDTQEEISYPQLPSPRSTPLAYARRTKTESTSVEPSETTALGPKERKAYQDAIIAFQKEAEDAKASLKILTIELQALSFPGDDDSNIAILQSIRESFDRVREFLDAELPGSLPDDATSQDLTEILIANVKEFADRLRTADKELVEKGTLNADLGHQVNGLLDHLAKTEVRNQQLEDEIEETQAERDEREMQRDAAEKRAEDLDTEKVEFETSLERLTESLENYRTEEARLTQLITRMEDEHRNTVAKMNKERQETIQELEDQLDQESQQRGEAKDLSEERRVAIVELEERITTAETDRDALRKELEDVKAELEDEIDAKETAEATAENLEVRVERLENKLQELHDELDTLRDQNESERETAQNELADRDQSIEELNHKLREQGKEANELRLKAHEVQTKNQQRIQELEQQMSERDTRFQTDMSDEVERREIAEGLAQERAAAIEAIDAQLKEVELNMHNLLVEKDTRIAELEDEVSQKDAEIQNLNDDLQSAEKEYNAEIDALKAERDELAHDKEGLERRVESEAEQMLEIQNDLTDEINDLKEKIRDKQDKILKVEEKARQADQRWEEVLAARDTEIESYKSTSTKQERELDDLAQINERMDKKFRAYVRRSTDTVEHLQEQLRVAKAVADEEAAALREEGEDVLAELAEINVPKGEVVATSSQQQQQQQQHKVVKKLRGRKRGLKDSAIGLEEEDVEEG</sequence>
<keyword evidence="2" id="KW-1185">Reference proteome</keyword>
<organism evidence="1 2">
    <name type="scientific">Vermiconidia calcicola</name>
    <dbReference type="NCBI Taxonomy" id="1690605"/>
    <lineage>
        <taxon>Eukaryota</taxon>
        <taxon>Fungi</taxon>
        <taxon>Dikarya</taxon>
        <taxon>Ascomycota</taxon>
        <taxon>Pezizomycotina</taxon>
        <taxon>Dothideomycetes</taxon>
        <taxon>Dothideomycetidae</taxon>
        <taxon>Mycosphaerellales</taxon>
        <taxon>Extremaceae</taxon>
        <taxon>Vermiconidia</taxon>
    </lineage>
</organism>
<proteinExistence type="predicted"/>
<gene>
    <name evidence="1" type="ORF">LTR37_014889</name>
</gene>
<reference evidence="1" key="1">
    <citation type="submission" date="2023-07" db="EMBL/GenBank/DDBJ databases">
        <title>Black Yeasts Isolated from many extreme environments.</title>
        <authorList>
            <person name="Coleine C."/>
            <person name="Stajich J.E."/>
            <person name="Selbmann L."/>
        </authorList>
    </citation>
    <scope>NUCLEOTIDE SEQUENCE</scope>
    <source>
        <strain evidence="1">CCFEE 5714</strain>
    </source>
</reference>
<protein>
    <submittedName>
        <fullName evidence="1">Uncharacterized protein</fullName>
    </submittedName>
</protein>
<dbReference type="Proteomes" id="UP001281147">
    <property type="component" value="Unassembled WGS sequence"/>
</dbReference>
<comment type="caution">
    <text evidence="1">The sequence shown here is derived from an EMBL/GenBank/DDBJ whole genome shotgun (WGS) entry which is preliminary data.</text>
</comment>
<evidence type="ECO:0000313" key="2">
    <source>
        <dbReference type="Proteomes" id="UP001281147"/>
    </source>
</evidence>